<name>A4G2V6_HERAR</name>
<evidence type="ECO:0000256" key="1">
    <source>
        <dbReference type="SAM" id="MobiDB-lite"/>
    </source>
</evidence>
<protein>
    <submittedName>
        <fullName evidence="2">Uncharacterized protein</fullName>
    </submittedName>
</protein>
<reference evidence="2 3" key="1">
    <citation type="journal article" date="2007" name="PLoS Genet.">
        <title>A tale of two oxidation states: bacterial colonization of arsenic-rich environments.</title>
        <authorList>
            <person name="Muller D."/>
            <person name="Medigue C."/>
            <person name="Koechler S."/>
            <person name="Barbe V."/>
            <person name="Barakat M."/>
            <person name="Talla E."/>
            <person name="Bonnefoy V."/>
            <person name="Krin E."/>
            <person name="Arsene-Ploetze F."/>
            <person name="Carapito C."/>
            <person name="Chandler M."/>
            <person name="Cournoyer B."/>
            <person name="Cruveiller S."/>
            <person name="Dossat C."/>
            <person name="Duval S."/>
            <person name="Heymann M."/>
            <person name="Leize E."/>
            <person name="Lieutaud A."/>
            <person name="Lievremont D."/>
            <person name="Makita Y."/>
            <person name="Mangenot S."/>
            <person name="Nitschke W."/>
            <person name="Ortet P."/>
            <person name="Perdrial N."/>
            <person name="Schoepp B."/>
            <person name="Siguier N."/>
            <person name="Simeonova D.D."/>
            <person name="Rouy Z."/>
            <person name="Segurens B."/>
            <person name="Turlin E."/>
            <person name="Vallenet D."/>
            <person name="Van Dorsselaer A."/>
            <person name="Weiss S."/>
            <person name="Weissenbach J."/>
            <person name="Lett M.C."/>
            <person name="Danchin A."/>
            <person name="Bertin P.N."/>
        </authorList>
    </citation>
    <scope>NUCLEOTIDE SEQUENCE [LARGE SCALE GENOMIC DNA]</scope>
    <source>
        <strain evidence="3">ULPAs1</strain>
    </source>
</reference>
<sequence>MAQKNLQTQGMGSHVCTRPPDSAVPGSMNNTGKILATAIEDEACEVDKMHPKFRHPAIEGGNMAAVAEFDEQSMYPKYTQSRSSAGWKWPPNGLPP</sequence>
<gene>
    <name evidence="2" type="ordered locus">HEAR0646</name>
</gene>
<dbReference type="STRING" id="204773.HEAR0646"/>
<dbReference type="AlphaFoldDB" id="A4G2V6"/>
<feature type="compositionally biased region" description="Polar residues" evidence="1">
    <location>
        <begin position="1"/>
        <end position="11"/>
    </location>
</feature>
<dbReference type="KEGG" id="har:HEAR0646"/>
<dbReference type="HOGENOM" id="CLU_2355870_0_0_4"/>
<proteinExistence type="predicted"/>
<dbReference type="Proteomes" id="UP000006697">
    <property type="component" value="Chromosome"/>
</dbReference>
<dbReference type="EMBL" id="CU207211">
    <property type="protein sequence ID" value="CAL60843.1"/>
    <property type="molecule type" value="Genomic_DNA"/>
</dbReference>
<feature type="region of interest" description="Disordered" evidence="1">
    <location>
        <begin position="1"/>
        <end position="30"/>
    </location>
</feature>
<accession>A4G2V6</accession>
<keyword evidence="3" id="KW-1185">Reference proteome</keyword>
<evidence type="ECO:0000313" key="3">
    <source>
        <dbReference type="Proteomes" id="UP000006697"/>
    </source>
</evidence>
<organism evidence="2 3">
    <name type="scientific">Herminiimonas arsenicoxydans</name>
    <dbReference type="NCBI Taxonomy" id="204773"/>
    <lineage>
        <taxon>Bacteria</taxon>
        <taxon>Pseudomonadati</taxon>
        <taxon>Pseudomonadota</taxon>
        <taxon>Betaproteobacteria</taxon>
        <taxon>Burkholderiales</taxon>
        <taxon>Oxalobacteraceae</taxon>
        <taxon>Herminiimonas</taxon>
    </lineage>
</organism>
<evidence type="ECO:0000313" key="2">
    <source>
        <dbReference type="EMBL" id="CAL60843.1"/>
    </source>
</evidence>